<sequence length="406" mass="45281">MALPFHPRLRFPFPARTPSWFAGHMARSLNELPNLLKDIDLVIEARDARLPLTSVNSAFDDVLRTSWGLQSNDAGRIMDVKGKQREKLVVYTKRDLAESRFEKPLKKAFSDHANQKVLFADTRSDKDVRSILKHAVGKAFRIGAEPGITRRLTGTVKINETPPVYVYDTPGVMMSYLGKGERGAEKGLKLALTAGIKASLFEPDVLADYLLYRLNLRSLDPTYHSIPLPPTITTPTNDLTELLIALATRIGAMRAGGELDLETAQRFFLRAFQEGKFGQWTLDDLLERPGMVVNDRDSTNNAAVSDEIPGDVQHPHMITPATVTPPADIDTLVSSRVKSFLAEQAREQARRDEGISESATQEKKKELAKLKAERQAKWEAKVARRKELGDGLGGRTSRSTTRARRK</sequence>
<keyword evidence="2" id="KW-1185">Reference proteome</keyword>
<dbReference type="Proteomes" id="UP001234202">
    <property type="component" value="Unassembled WGS sequence"/>
</dbReference>
<protein>
    <submittedName>
        <fullName evidence="1">Uncharacterized protein</fullName>
    </submittedName>
</protein>
<gene>
    <name evidence="1" type="ORF">QFC24_001677</name>
</gene>
<evidence type="ECO:0000313" key="1">
    <source>
        <dbReference type="EMBL" id="KAJ9126648.1"/>
    </source>
</evidence>
<dbReference type="EMBL" id="JASBWV010000004">
    <property type="protein sequence ID" value="KAJ9126648.1"/>
    <property type="molecule type" value="Genomic_DNA"/>
</dbReference>
<organism evidence="1 2">
    <name type="scientific">Naganishia onofrii</name>
    <dbReference type="NCBI Taxonomy" id="1851511"/>
    <lineage>
        <taxon>Eukaryota</taxon>
        <taxon>Fungi</taxon>
        <taxon>Dikarya</taxon>
        <taxon>Basidiomycota</taxon>
        <taxon>Agaricomycotina</taxon>
        <taxon>Tremellomycetes</taxon>
        <taxon>Filobasidiales</taxon>
        <taxon>Filobasidiaceae</taxon>
        <taxon>Naganishia</taxon>
    </lineage>
</organism>
<accession>A0ACC2XSQ6</accession>
<evidence type="ECO:0000313" key="2">
    <source>
        <dbReference type="Proteomes" id="UP001234202"/>
    </source>
</evidence>
<reference evidence="1" key="1">
    <citation type="submission" date="2023-04" db="EMBL/GenBank/DDBJ databases">
        <title>Draft Genome sequencing of Naganishia species isolated from polar environments using Oxford Nanopore Technology.</title>
        <authorList>
            <person name="Leo P."/>
            <person name="Venkateswaran K."/>
        </authorList>
    </citation>
    <scope>NUCLEOTIDE SEQUENCE</scope>
    <source>
        <strain evidence="1">DBVPG 5303</strain>
    </source>
</reference>
<name>A0ACC2XSQ6_9TREE</name>
<proteinExistence type="predicted"/>
<comment type="caution">
    <text evidence="1">The sequence shown here is derived from an EMBL/GenBank/DDBJ whole genome shotgun (WGS) entry which is preliminary data.</text>
</comment>